<dbReference type="OrthoDB" id="9809746at2"/>
<evidence type="ECO:0000256" key="1">
    <source>
        <dbReference type="ARBA" id="ARBA00023002"/>
    </source>
</evidence>
<dbReference type="InterPro" id="IPR000866">
    <property type="entry name" value="AhpC/TSA"/>
</dbReference>
<dbReference type="SUPFAM" id="SSF52833">
    <property type="entry name" value="Thioredoxin-like"/>
    <property type="match status" value="1"/>
</dbReference>
<name>A0A495EEZ2_9FLAO</name>
<evidence type="ECO:0000259" key="4">
    <source>
        <dbReference type="PROSITE" id="PS51352"/>
    </source>
</evidence>
<protein>
    <submittedName>
        <fullName evidence="5">Peroxiredoxin</fullName>
    </submittedName>
</protein>
<sequence>MIVEVGKKAPDFSLVGTDLQQIKLSDFKGKNLILHFFPLAFTSVCTEQLCTANGEDNDYASLNAAVVGVSVDSPFVLDKFAKENNLNFPLGSDFNRKVSNDYGVLFDGDFAGMTGFSMRSAFVIDKAGVIRYAETTDGKTLPDFTKIKETLASL</sequence>
<dbReference type="PANTHER" id="PTHR43110:SF1">
    <property type="entry name" value="THIOL PEROXIDASE"/>
    <property type="match status" value="1"/>
</dbReference>
<dbReference type="Proteomes" id="UP000269412">
    <property type="component" value="Unassembled WGS sequence"/>
</dbReference>
<organism evidence="5 6">
    <name type="scientific">Maribacter vaceletii</name>
    <dbReference type="NCBI Taxonomy" id="1206816"/>
    <lineage>
        <taxon>Bacteria</taxon>
        <taxon>Pseudomonadati</taxon>
        <taxon>Bacteroidota</taxon>
        <taxon>Flavobacteriia</taxon>
        <taxon>Flavobacteriales</taxon>
        <taxon>Flavobacteriaceae</taxon>
        <taxon>Maribacter</taxon>
    </lineage>
</organism>
<feature type="active site" description="Cysteine sulfenic acid (-SOH) intermediate; for peroxidase activity" evidence="3">
    <location>
        <position position="45"/>
    </location>
</feature>
<keyword evidence="1" id="KW-0560">Oxidoreductase</keyword>
<dbReference type="GO" id="GO:0016209">
    <property type="term" value="F:antioxidant activity"/>
    <property type="evidence" value="ECO:0007669"/>
    <property type="project" value="InterPro"/>
</dbReference>
<dbReference type="PROSITE" id="PS51352">
    <property type="entry name" value="THIOREDOXIN_2"/>
    <property type="match status" value="1"/>
</dbReference>
<evidence type="ECO:0000313" key="5">
    <source>
        <dbReference type="EMBL" id="RKR15239.1"/>
    </source>
</evidence>
<dbReference type="GO" id="GO:0016491">
    <property type="term" value="F:oxidoreductase activity"/>
    <property type="evidence" value="ECO:0007669"/>
    <property type="project" value="UniProtKB-KW"/>
</dbReference>
<evidence type="ECO:0000313" key="6">
    <source>
        <dbReference type="Proteomes" id="UP000269412"/>
    </source>
</evidence>
<evidence type="ECO:0000256" key="2">
    <source>
        <dbReference type="ARBA" id="ARBA00023284"/>
    </source>
</evidence>
<dbReference type="InterPro" id="IPR036249">
    <property type="entry name" value="Thioredoxin-like_sf"/>
</dbReference>
<dbReference type="RefSeq" id="WP_121065150.1">
    <property type="nucleotide sequence ID" value="NZ_RBIQ01000007.1"/>
</dbReference>
<dbReference type="PANTHER" id="PTHR43110">
    <property type="entry name" value="THIOL PEROXIDASE"/>
    <property type="match status" value="1"/>
</dbReference>
<feature type="domain" description="Thioredoxin" evidence="4">
    <location>
        <begin position="3"/>
        <end position="154"/>
    </location>
</feature>
<dbReference type="EMBL" id="RBIQ01000007">
    <property type="protein sequence ID" value="RKR15239.1"/>
    <property type="molecule type" value="Genomic_DNA"/>
</dbReference>
<dbReference type="InterPro" id="IPR050455">
    <property type="entry name" value="Tpx_Peroxidase_subfamily"/>
</dbReference>
<dbReference type="Gene3D" id="3.40.30.10">
    <property type="entry name" value="Glutaredoxin"/>
    <property type="match status" value="1"/>
</dbReference>
<reference evidence="5 6" key="1">
    <citation type="submission" date="2018-10" db="EMBL/GenBank/DDBJ databases">
        <title>Genomic Encyclopedia of Archaeal and Bacterial Type Strains, Phase II (KMG-II): from individual species to whole genera.</title>
        <authorList>
            <person name="Goeker M."/>
        </authorList>
    </citation>
    <scope>NUCLEOTIDE SEQUENCE [LARGE SCALE GENOMIC DNA]</scope>
    <source>
        <strain evidence="5 6">DSM 25230</strain>
    </source>
</reference>
<dbReference type="InterPro" id="IPR013766">
    <property type="entry name" value="Thioredoxin_domain"/>
</dbReference>
<dbReference type="InterPro" id="IPR024706">
    <property type="entry name" value="Peroxiredoxin_AhpC-typ"/>
</dbReference>
<dbReference type="AlphaFoldDB" id="A0A495EEZ2"/>
<gene>
    <name evidence="5" type="ORF">CLV91_1321</name>
</gene>
<evidence type="ECO:0000256" key="3">
    <source>
        <dbReference type="PIRSR" id="PIRSR000239-1"/>
    </source>
</evidence>
<dbReference type="Pfam" id="PF00578">
    <property type="entry name" value="AhpC-TSA"/>
    <property type="match status" value="1"/>
</dbReference>
<keyword evidence="6" id="KW-1185">Reference proteome</keyword>
<dbReference type="PIRSF" id="PIRSF000239">
    <property type="entry name" value="AHPC"/>
    <property type="match status" value="1"/>
</dbReference>
<keyword evidence="2" id="KW-0676">Redox-active center</keyword>
<comment type="caution">
    <text evidence="5">The sequence shown here is derived from an EMBL/GenBank/DDBJ whole genome shotgun (WGS) entry which is preliminary data.</text>
</comment>
<accession>A0A495EEZ2</accession>
<proteinExistence type="predicted"/>